<dbReference type="RefSeq" id="WP_079411589.1">
    <property type="nucleotide sequence ID" value="NZ_MBTG01000008.1"/>
</dbReference>
<dbReference type="STRING" id="1469647.BC351_22370"/>
<keyword evidence="3" id="KW-0170">Cobalt</keyword>
<evidence type="ECO:0000256" key="2">
    <source>
        <dbReference type="ARBA" id="ARBA00022842"/>
    </source>
</evidence>
<dbReference type="PANTHER" id="PTHR46470">
    <property type="entry name" value="N-ACYLNEURAMINATE-9-PHOSPHATASE"/>
    <property type="match status" value="1"/>
</dbReference>
<comment type="catalytic activity">
    <reaction evidence="3">
        <text>O-phospho-L-serine + H2O = L-serine + phosphate</text>
        <dbReference type="Rhea" id="RHEA:21208"/>
        <dbReference type="ChEBI" id="CHEBI:15377"/>
        <dbReference type="ChEBI" id="CHEBI:33384"/>
        <dbReference type="ChEBI" id="CHEBI:43474"/>
        <dbReference type="ChEBI" id="CHEBI:57524"/>
        <dbReference type="EC" id="3.1.3.3"/>
    </reaction>
</comment>
<keyword evidence="5" id="KW-1185">Reference proteome</keyword>
<dbReference type="Proteomes" id="UP000190626">
    <property type="component" value="Unassembled WGS sequence"/>
</dbReference>
<protein>
    <recommendedName>
        <fullName evidence="3">Phosphoserine phosphatase</fullName>
        <shortName evidence="3">PSP</shortName>
        <ecNumber evidence="3">3.1.3.3</ecNumber>
    </recommendedName>
</protein>
<dbReference type="InterPro" id="IPR023214">
    <property type="entry name" value="HAD_sf"/>
</dbReference>
<comment type="catalytic activity">
    <reaction evidence="3">
        <text>O-phospho-D-serine + H2O = D-serine + phosphate</text>
        <dbReference type="Rhea" id="RHEA:24873"/>
        <dbReference type="ChEBI" id="CHEBI:15377"/>
        <dbReference type="ChEBI" id="CHEBI:35247"/>
        <dbReference type="ChEBI" id="CHEBI:43474"/>
        <dbReference type="ChEBI" id="CHEBI:58680"/>
        <dbReference type="EC" id="3.1.3.3"/>
    </reaction>
</comment>
<dbReference type="Gene3D" id="3.40.50.1000">
    <property type="entry name" value="HAD superfamily/HAD-like"/>
    <property type="match status" value="1"/>
</dbReference>
<evidence type="ECO:0000313" key="5">
    <source>
        <dbReference type="Proteomes" id="UP000190626"/>
    </source>
</evidence>
<dbReference type="CDD" id="cd04305">
    <property type="entry name" value="HAD_Neu5Ac-Pase_like"/>
    <property type="match status" value="1"/>
</dbReference>
<dbReference type="EMBL" id="MBTG01000008">
    <property type="protein sequence ID" value="OPH59073.1"/>
    <property type="molecule type" value="Genomic_DNA"/>
</dbReference>
<dbReference type="SFLD" id="SFLDG01135">
    <property type="entry name" value="C1.5.6:_HAD__Beta-PGM__Phospha"/>
    <property type="match status" value="1"/>
</dbReference>
<proteinExistence type="inferred from homology"/>
<dbReference type="Gene3D" id="1.20.120.710">
    <property type="entry name" value="Haloacid dehalogenase hydrolase-like domain"/>
    <property type="match status" value="1"/>
</dbReference>
<comment type="pathway">
    <text evidence="3">Amino-acid biosynthesis; L-serine biosynthesis; L-serine from 3-phospho-D-glycerate: step 3/3.</text>
</comment>
<accession>A0A1V4HPA4</accession>
<dbReference type="InterPro" id="IPR051400">
    <property type="entry name" value="HAD-like_hydrolase"/>
</dbReference>
<dbReference type="PANTHER" id="PTHR46470:SF3">
    <property type="entry name" value="N-ACYLNEURAMINATE-9-PHOSPHATASE"/>
    <property type="match status" value="1"/>
</dbReference>
<dbReference type="NCBIfam" id="TIGR01509">
    <property type="entry name" value="HAD-SF-IA-v3"/>
    <property type="match status" value="1"/>
</dbReference>
<dbReference type="InterPro" id="IPR006439">
    <property type="entry name" value="HAD-SF_hydro_IA"/>
</dbReference>
<keyword evidence="3" id="KW-0718">Serine biosynthesis</keyword>
<dbReference type="Pfam" id="PF00702">
    <property type="entry name" value="Hydrolase"/>
    <property type="match status" value="1"/>
</dbReference>
<keyword evidence="2 3" id="KW-0460">Magnesium</keyword>
<keyword evidence="1 3" id="KW-0378">Hydrolase</keyword>
<gene>
    <name evidence="4" type="ORF">BC351_22370</name>
</gene>
<comment type="caution">
    <text evidence="4">The sequence shown here is derived from an EMBL/GenBank/DDBJ whole genome shotgun (WGS) entry which is preliminary data.</text>
</comment>
<dbReference type="SFLD" id="SFLDS00003">
    <property type="entry name" value="Haloacid_Dehalogenase"/>
    <property type="match status" value="1"/>
</dbReference>
<keyword evidence="3" id="KW-0028">Amino-acid biosynthesis</keyword>
<dbReference type="SUPFAM" id="SSF56784">
    <property type="entry name" value="HAD-like"/>
    <property type="match status" value="1"/>
</dbReference>
<dbReference type="SFLD" id="SFLDG01129">
    <property type="entry name" value="C1.5:_HAD__Beta-PGM__Phosphata"/>
    <property type="match status" value="1"/>
</dbReference>
<comment type="similarity">
    <text evidence="3">Belongs to the HAD-like hydrolase superfamily.</text>
</comment>
<sequence length="264" mass="29780">MNSLKSIIFDLDNTLLWDERSIDEAFQATCGVVEQETGVNAEHFEHIVRQTAKQLFEQSDIFAWADMIEVTDLEALWGTFTAQHTAPLQKLSEMASGYQRETWFLSLQQAGIERPGLDVRLAQMFAAERRKRPLLYADTIEVLDVLRSRYSLVLMTNGSPDLQQEKIDSIPGLSDYFDHIIISGTFGVGKPDPSIFKHALNLLGLPPQEAIMIGDNLNTDILGAQQVGMSTVWINHHHVEALEDRKPTFEIRCLSELPSIIQTL</sequence>
<dbReference type="AlphaFoldDB" id="A0A1V4HPA4"/>
<comment type="function">
    <text evidence="3">Catalyzes the last step of the phosphorylated serine biosynthetic pathway, i.e. dephosphorylation of O-phospho-L-serine to form L-serine.</text>
</comment>
<dbReference type="HAMAP" id="MF_02240">
    <property type="entry name" value="PSP"/>
    <property type="match status" value="1"/>
</dbReference>
<dbReference type="InterPro" id="IPR036412">
    <property type="entry name" value="HAD-like_sf"/>
</dbReference>
<organism evidence="4 5">
    <name type="scientific">Paenibacillus ferrarius</name>
    <dbReference type="NCBI Taxonomy" id="1469647"/>
    <lineage>
        <taxon>Bacteria</taxon>
        <taxon>Bacillati</taxon>
        <taxon>Bacillota</taxon>
        <taxon>Bacilli</taxon>
        <taxon>Bacillales</taxon>
        <taxon>Paenibacillaceae</taxon>
        <taxon>Paenibacillus</taxon>
    </lineage>
</organism>
<dbReference type="EC" id="3.1.3.3" evidence="3"/>
<reference evidence="5" key="1">
    <citation type="submission" date="2016-07" db="EMBL/GenBank/DDBJ databases">
        <authorList>
            <person name="Florea S."/>
            <person name="Webb J.S."/>
            <person name="Jaromczyk J."/>
            <person name="Schardl C.L."/>
        </authorList>
    </citation>
    <scope>NUCLEOTIDE SEQUENCE [LARGE SCALE GENOMIC DNA]</scope>
    <source>
        <strain evidence="5">CY1</strain>
    </source>
</reference>
<evidence type="ECO:0000256" key="3">
    <source>
        <dbReference type="HAMAP-Rule" id="MF_02240"/>
    </source>
</evidence>
<comment type="cofactor">
    <cofactor evidence="3">
        <name>Mg(2+)</name>
        <dbReference type="ChEBI" id="CHEBI:18420"/>
    </cofactor>
    <cofactor evidence="3">
        <name>Co(2+)</name>
        <dbReference type="ChEBI" id="CHEBI:48828"/>
    </cofactor>
</comment>
<evidence type="ECO:0000313" key="4">
    <source>
        <dbReference type="EMBL" id="OPH59073.1"/>
    </source>
</evidence>
<name>A0A1V4HPA4_9BACL</name>
<evidence type="ECO:0000256" key="1">
    <source>
        <dbReference type="ARBA" id="ARBA00022801"/>
    </source>
</evidence>
<dbReference type="NCBIfam" id="TIGR01549">
    <property type="entry name" value="HAD-SF-IA-v1"/>
    <property type="match status" value="1"/>
</dbReference>
<dbReference type="InterPro" id="IPR044266">
    <property type="entry name" value="PSP_YsaA"/>
</dbReference>
<dbReference type="GO" id="GO:0006564">
    <property type="term" value="P:L-serine biosynthetic process"/>
    <property type="evidence" value="ECO:0007669"/>
    <property type="project" value="UniProtKB-UniRule"/>
</dbReference>
<dbReference type="GO" id="GO:0036424">
    <property type="term" value="F:L-phosphoserine phosphatase activity"/>
    <property type="evidence" value="ECO:0007669"/>
    <property type="project" value="UniProtKB-UniRule"/>
</dbReference>
<dbReference type="OrthoDB" id="9809962at2"/>